<comment type="subcellular location">
    <subcellularLocation>
        <location evidence="1">Membrane</location>
        <topology evidence="1">Multi-pass membrane protein</topology>
    </subcellularLocation>
</comment>
<feature type="transmembrane region" description="Helical" evidence="7">
    <location>
        <begin position="59"/>
        <end position="83"/>
    </location>
</feature>
<dbReference type="EMBL" id="MRZU01000003">
    <property type="protein sequence ID" value="OUJ19143.1"/>
    <property type="molecule type" value="Genomic_DNA"/>
</dbReference>
<evidence type="ECO:0000256" key="5">
    <source>
        <dbReference type="ARBA" id="ARBA00022989"/>
    </source>
</evidence>
<dbReference type="PRINTS" id="PR01386">
    <property type="entry name" value="CCMCBIOGNSIS"/>
</dbReference>
<feature type="transmembrane region" description="Helical" evidence="7">
    <location>
        <begin position="25"/>
        <end position="47"/>
    </location>
</feature>
<feature type="domain" description="Cytochrome c assembly protein" evidence="8">
    <location>
        <begin position="13"/>
        <end position="151"/>
    </location>
</feature>
<sequence>MAIAIYLVFIYSPIEVEMGVIQKVFYFHVALAWTSFLAFFIVFISSIQYLRTESRKWDITAYTSAEIGVLFTGLTLVLGSIWAETTWGVWWTWDPRLTTTLVMFIIYIGYLTLRKSIETQKKGRLSAVYGVIAFISVPLTYLSIEIWETLHPTVIRGGEISMDTSMFITMIVSVIAFTLLYITLMKIRIRIEKNKDRINQIKKQDRKY</sequence>
<keyword evidence="10" id="KW-1185">Reference proteome</keyword>
<organism evidence="9 10">
    <name type="scientific">Methanonatronarchaeum thermophilum</name>
    <dbReference type="NCBI Taxonomy" id="1927129"/>
    <lineage>
        <taxon>Archaea</taxon>
        <taxon>Methanobacteriati</taxon>
        <taxon>Methanobacteriota</taxon>
        <taxon>Methanonatronarchaeia</taxon>
        <taxon>Methanonatronarchaeales</taxon>
        <taxon>Methanonatronarchaeaceae</taxon>
        <taxon>Methanonatronarchaeum</taxon>
    </lineage>
</organism>
<evidence type="ECO:0000256" key="4">
    <source>
        <dbReference type="ARBA" id="ARBA00022748"/>
    </source>
</evidence>
<dbReference type="AlphaFoldDB" id="A0A1Y3GFR9"/>
<evidence type="ECO:0000256" key="1">
    <source>
        <dbReference type="ARBA" id="ARBA00004141"/>
    </source>
</evidence>
<dbReference type="InterPro" id="IPR003557">
    <property type="entry name" value="Cyt_c_biogenesis_CcmC"/>
</dbReference>
<keyword evidence="6 7" id="KW-0472">Membrane</keyword>
<dbReference type="GO" id="GO:0005886">
    <property type="term" value="C:plasma membrane"/>
    <property type="evidence" value="ECO:0007669"/>
    <property type="project" value="TreeGrafter"/>
</dbReference>
<keyword evidence="5 7" id="KW-1133">Transmembrane helix</keyword>
<dbReference type="GO" id="GO:0017004">
    <property type="term" value="P:cytochrome complex assembly"/>
    <property type="evidence" value="ECO:0007669"/>
    <property type="project" value="UniProtKB-KW"/>
</dbReference>
<comment type="caution">
    <text evidence="9">The sequence shown here is derived from an EMBL/GenBank/DDBJ whole genome shotgun (WGS) entry which is preliminary data.</text>
</comment>
<dbReference type="InterPro" id="IPR002541">
    <property type="entry name" value="Cyt_c_assembly"/>
</dbReference>
<dbReference type="Pfam" id="PF01578">
    <property type="entry name" value="Cytochrom_C_asm"/>
    <property type="match status" value="1"/>
</dbReference>
<feature type="transmembrane region" description="Helical" evidence="7">
    <location>
        <begin position="125"/>
        <end position="144"/>
    </location>
</feature>
<evidence type="ECO:0000313" key="10">
    <source>
        <dbReference type="Proteomes" id="UP000195137"/>
    </source>
</evidence>
<protein>
    <submittedName>
        <fullName evidence="9">ABC-type transport system involved in cytochrome c biogenesis permease component</fullName>
    </submittedName>
</protein>
<dbReference type="GO" id="GO:0020037">
    <property type="term" value="F:heme binding"/>
    <property type="evidence" value="ECO:0007669"/>
    <property type="project" value="InterPro"/>
</dbReference>
<dbReference type="PANTHER" id="PTHR30071">
    <property type="entry name" value="HEME EXPORTER PROTEIN C"/>
    <property type="match status" value="1"/>
</dbReference>
<dbReference type="InterPro" id="IPR045062">
    <property type="entry name" value="Cyt_c_biogenesis_CcsA/CcmC"/>
</dbReference>
<dbReference type="OrthoDB" id="148358at2157"/>
<proteinExistence type="inferred from homology"/>
<accession>A0A1Y3GFR9</accession>
<feature type="transmembrane region" description="Helical" evidence="7">
    <location>
        <begin position="164"/>
        <end position="184"/>
    </location>
</feature>
<evidence type="ECO:0000256" key="2">
    <source>
        <dbReference type="ARBA" id="ARBA00005840"/>
    </source>
</evidence>
<evidence type="ECO:0000256" key="6">
    <source>
        <dbReference type="ARBA" id="ARBA00023136"/>
    </source>
</evidence>
<keyword evidence="3 7" id="KW-0812">Transmembrane</keyword>
<dbReference type="Proteomes" id="UP000195137">
    <property type="component" value="Unassembled WGS sequence"/>
</dbReference>
<dbReference type="GO" id="GO:0015232">
    <property type="term" value="F:heme transmembrane transporter activity"/>
    <property type="evidence" value="ECO:0007669"/>
    <property type="project" value="InterPro"/>
</dbReference>
<evidence type="ECO:0000313" key="9">
    <source>
        <dbReference type="EMBL" id="OUJ19143.1"/>
    </source>
</evidence>
<evidence type="ECO:0000259" key="8">
    <source>
        <dbReference type="Pfam" id="PF01578"/>
    </source>
</evidence>
<gene>
    <name evidence="9" type="ORF">AMET1_0795</name>
</gene>
<evidence type="ECO:0000256" key="3">
    <source>
        <dbReference type="ARBA" id="ARBA00022692"/>
    </source>
</evidence>
<comment type="similarity">
    <text evidence="2">Belongs to the CcmC/CycZ/HelC family.</text>
</comment>
<reference evidence="9 10" key="1">
    <citation type="submission" date="2016-12" db="EMBL/GenBank/DDBJ databases">
        <title>Discovery of methanogenic haloarchaea.</title>
        <authorList>
            <person name="Sorokin D.Y."/>
            <person name="Makarova K.S."/>
            <person name="Abbas B."/>
            <person name="Ferrer M."/>
            <person name="Golyshin P.N."/>
        </authorList>
    </citation>
    <scope>NUCLEOTIDE SEQUENCE [LARGE SCALE GENOMIC DNA]</scope>
    <source>
        <strain evidence="9">AMET1</strain>
    </source>
</reference>
<feature type="transmembrane region" description="Helical" evidence="7">
    <location>
        <begin position="95"/>
        <end position="113"/>
    </location>
</feature>
<keyword evidence="4" id="KW-0201">Cytochrome c-type biogenesis</keyword>
<evidence type="ECO:0000256" key="7">
    <source>
        <dbReference type="SAM" id="Phobius"/>
    </source>
</evidence>
<dbReference type="PANTHER" id="PTHR30071:SF1">
    <property type="entry name" value="CYTOCHROME B_B6 PROTEIN-RELATED"/>
    <property type="match status" value="1"/>
</dbReference>
<name>A0A1Y3GFR9_9EURY</name>